<keyword evidence="5 10" id="KW-0418">Kinase</keyword>
<dbReference type="GO" id="GO:0004674">
    <property type="term" value="F:protein serine/threonine kinase activity"/>
    <property type="evidence" value="ECO:0007669"/>
    <property type="project" value="UniProtKB-KW"/>
</dbReference>
<reference evidence="10 11" key="1">
    <citation type="submission" date="2021-07" db="EMBL/GenBank/DDBJ databases">
        <title>Actinomadura sp. PM05-2 isolated from lichen.</title>
        <authorList>
            <person name="Somphong A."/>
            <person name="Phongsopitanun W."/>
            <person name="Tanasupawat S."/>
            <person name="Peongsungnone V."/>
        </authorList>
    </citation>
    <scope>NUCLEOTIDE SEQUENCE [LARGE SCALE GENOMIC DNA]</scope>
    <source>
        <strain evidence="10 11">PM05-2</strain>
    </source>
</reference>
<dbReference type="InterPro" id="IPR011009">
    <property type="entry name" value="Kinase-like_dom_sf"/>
</dbReference>
<dbReference type="CDD" id="cd14014">
    <property type="entry name" value="STKc_PknB_like"/>
    <property type="match status" value="1"/>
</dbReference>
<keyword evidence="11" id="KW-1185">Reference proteome</keyword>
<proteinExistence type="predicted"/>
<evidence type="ECO:0000259" key="9">
    <source>
        <dbReference type="PROSITE" id="PS50011"/>
    </source>
</evidence>
<keyword evidence="8" id="KW-0812">Transmembrane</keyword>
<gene>
    <name evidence="10" type="ORF">K1Y72_21810</name>
</gene>
<feature type="compositionally biased region" description="Low complexity" evidence="7">
    <location>
        <begin position="345"/>
        <end position="358"/>
    </location>
</feature>
<dbReference type="Gene3D" id="2.50.20.20">
    <property type="match status" value="1"/>
</dbReference>
<feature type="region of interest" description="Disordered" evidence="7">
    <location>
        <begin position="332"/>
        <end position="358"/>
    </location>
</feature>
<feature type="domain" description="Protein kinase" evidence="9">
    <location>
        <begin position="10"/>
        <end position="255"/>
    </location>
</feature>
<keyword evidence="8" id="KW-1133">Transmembrane helix</keyword>
<comment type="caution">
    <text evidence="10">The sequence shown here is derived from an EMBL/GenBank/DDBJ whole genome shotgun (WGS) entry which is preliminary data.</text>
</comment>
<dbReference type="Gene3D" id="3.30.200.20">
    <property type="entry name" value="Phosphorylase Kinase, domain 1"/>
    <property type="match status" value="1"/>
</dbReference>
<organism evidence="10 11">
    <name type="scientific">Actinomadura parmotrematis</name>
    <dbReference type="NCBI Taxonomy" id="2864039"/>
    <lineage>
        <taxon>Bacteria</taxon>
        <taxon>Bacillati</taxon>
        <taxon>Actinomycetota</taxon>
        <taxon>Actinomycetes</taxon>
        <taxon>Streptosporangiales</taxon>
        <taxon>Thermomonosporaceae</taxon>
        <taxon>Actinomadura</taxon>
    </lineage>
</organism>
<evidence type="ECO:0000256" key="7">
    <source>
        <dbReference type="SAM" id="MobiDB-lite"/>
    </source>
</evidence>
<evidence type="ECO:0000313" key="10">
    <source>
        <dbReference type="EMBL" id="MBW8485035.1"/>
    </source>
</evidence>
<protein>
    <recommendedName>
        <fullName evidence="1">non-specific serine/threonine protein kinase</fullName>
        <ecNumber evidence="1">2.7.11.1</ecNumber>
    </recommendedName>
</protein>
<feature type="region of interest" description="Disordered" evidence="7">
    <location>
        <begin position="274"/>
        <end position="301"/>
    </location>
</feature>
<evidence type="ECO:0000256" key="2">
    <source>
        <dbReference type="ARBA" id="ARBA00022527"/>
    </source>
</evidence>
<dbReference type="PROSITE" id="PS50011">
    <property type="entry name" value="PROTEIN_KINASE_DOM"/>
    <property type="match status" value="1"/>
</dbReference>
<evidence type="ECO:0000256" key="3">
    <source>
        <dbReference type="ARBA" id="ARBA00022679"/>
    </source>
</evidence>
<dbReference type="EC" id="2.7.11.1" evidence="1"/>
<keyword evidence="2 10" id="KW-0723">Serine/threonine-protein kinase</keyword>
<dbReference type="PANTHER" id="PTHR43289">
    <property type="entry name" value="MITOGEN-ACTIVATED PROTEIN KINASE KINASE KINASE 20-RELATED"/>
    <property type="match status" value="1"/>
</dbReference>
<name>A0ABS7FY25_9ACTN</name>
<evidence type="ECO:0000256" key="1">
    <source>
        <dbReference type="ARBA" id="ARBA00012513"/>
    </source>
</evidence>
<dbReference type="EMBL" id="JAIBOA010000014">
    <property type="protein sequence ID" value="MBW8485035.1"/>
    <property type="molecule type" value="Genomic_DNA"/>
</dbReference>
<evidence type="ECO:0000256" key="4">
    <source>
        <dbReference type="ARBA" id="ARBA00022741"/>
    </source>
</evidence>
<accession>A0ABS7FY25</accession>
<evidence type="ECO:0000256" key="5">
    <source>
        <dbReference type="ARBA" id="ARBA00022777"/>
    </source>
</evidence>
<dbReference type="InterPro" id="IPR000719">
    <property type="entry name" value="Prot_kinase_dom"/>
</dbReference>
<evidence type="ECO:0000256" key="6">
    <source>
        <dbReference type="ARBA" id="ARBA00022840"/>
    </source>
</evidence>
<dbReference type="PANTHER" id="PTHR43289:SF6">
    <property type="entry name" value="SERINE_THREONINE-PROTEIN KINASE NEKL-3"/>
    <property type="match status" value="1"/>
</dbReference>
<keyword evidence="8" id="KW-0472">Membrane</keyword>
<keyword evidence="6" id="KW-0067">ATP-binding</keyword>
<evidence type="ECO:0000313" key="11">
    <source>
        <dbReference type="Proteomes" id="UP000774570"/>
    </source>
</evidence>
<sequence length="557" mass="56587">MVNGWTVPGFTQEQDLGGGVIGKVVLAVDDMTQTKVAIKYLDPRLDGDEAYLSRLRGAARRLSQLEDPNVADFYDLVESPNGTAIVMERVDGVTLRRLLAAQGPTGPLAALSLLGGILAGLGAAHAEDVVHGALRPCNILIDKEGDARLTDFALAPPGTEAQSGSSYAAPELWDGAPAGVRSDLYAATAIFFECLTGAPPFTGRGLAKAHRDAEIPVDAVPGPLRELIASGLAKEPEKRPASAAEFLGAVEDAAVAAYGPAWEAQGRGRITELAAQAAAAPEPRPDRSTGRNAVAPGGAKRRSRTKPLVAIVAALVIVGGVAGAAAVLGKKKDSAADPPHPATSGVPQTVATTAPPAGPDGAALAARIDAAVAKTPGGTFSFRRAGAAPLTARGSFSLPPADPAGSESMTVAGSGGTRRAARAVVVRGTVYLRVGKAWRKYKAGGTRGYAGAVSQARLGSSAANAATLLRAADAVALGKDGYTGTAAIDKLAAAPGVGPFFAELGRAGVKQVAFTVRLDKASHPVRVVFKTTGTGKAQTFTTTYSGWNKRAVAAPKG</sequence>
<evidence type="ECO:0000256" key="8">
    <source>
        <dbReference type="SAM" id="Phobius"/>
    </source>
</evidence>
<feature type="transmembrane region" description="Helical" evidence="8">
    <location>
        <begin position="308"/>
        <end position="329"/>
    </location>
</feature>
<feature type="region of interest" description="Disordered" evidence="7">
    <location>
        <begin position="394"/>
        <end position="413"/>
    </location>
</feature>
<dbReference type="Gene3D" id="1.10.510.10">
    <property type="entry name" value="Transferase(Phosphotransferase) domain 1"/>
    <property type="match status" value="1"/>
</dbReference>
<dbReference type="RefSeq" id="WP_220168266.1">
    <property type="nucleotide sequence ID" value="NZ_JAIBOA010000014.1"/>
</dbReference>
<dbReference type="Pfam" id="PF00069">
    <property type="entry name" value="Pkinase"/>
    <property type="match status" value="1"/>
</dbReference>
<keyword evidence="3" id="KW-0808">Transferase</keyword>
<dbReference type="SUPFAM" id="SSF56112">
    <property type="entry name" value="Protein kinase-like (PK-like)"/>
    <property type="match status" value="1"/>
</dbReference>
<keyword evidence="4" id="KW-0547">Nucleotide-binding</keyword>
<dbReference type="Proteomes" id="UP000774570">
    <property type="component" value="Unassembled WGS sequence"/>
</dbReference>